<evidence type="ECO:0000256" key="4">
    <source>
        <dbReference type="ARBA" id="ARBA00023136"/>
    </source>
</evidence>
<evidence type="ECO:0000256" key="8">
    <source>
        <dbReference type="SAM" id="MobiDB-lite"/>
    </source>
</evidence>
<keyword evidence="10" id="KW-1185">Reference proteome</keyword>
<keyword evidence="5 7" id="KW-0456">Lyase</keyword>
<sequence length="642" mass="67782">MTDYRRGSGPEPWDPNDPLYGEQGWGRSGDGSWDGYPQEQGGYPGHGYPDGGASDPYGAAPQAQQHPQSQGHPHQGGWEQGGQGGQGYGAGQGYGYDGGQGYDTGAGRYYGDQGYGQGRDHGYDAYQGQGGQGYDPGTADQHYGNQGYGHGGDRGAGPGYGQGPPPPGYGGQPHQGQGQGAPGHPQGHGADHQQGQGQGQGYDDGYGDPHSGAAPAGNAHAPPAGRARPDRDEGAGDGPGPDPDTGWDPGPDQGENDFFTREDGDWDEGTEAAEKDGRGRRGEKPAKRRGGVACLGVAVMLLGTVGVAGYFGKQFYDSRFGPPPDFAGEGTGEVFVSVDDGDTLTAIGVKLRDEGVVASVGAFTRAAEGANIQPGYYALREEMSAQSAVEVMTDPATLNTLIIPEGTRSPAVYETIDAKLELEEGTTADVAASGVVELPDWAVPDNDDVKEPLEGFLWPARYDIGPETEPQELLQTMVDRATATYEEMGLSDAASGLGLDSALDIINVASLVQAEGKTTDDFTAMAEVIYNRLKPDNTETNGLLQFDSSFNYLRGQSEAFITENEILNEKDPYNTYVHKGLPPGAIGNPGAEAVEAALNPTDEGWMYFITLDDVTTEFTRNHEDHNELREEYNRRRGAEGTG</sequence>
<feature type="compositionally biased region" description="Gly residues" evidence="8">
    <location>
        <begin position="78"/>
        <end position="104"/>
    </location>
</feature>
<dbReference type="Proteomes" id="UP000746503">
    <property type="component" value="Unassembled WGS sequence"/>
</dbReference>
<feature type="compositionally biased region" description="Gly residues" evidence="8">
    <location>
        <begin position="146"/>
        <end position="162"/>
    </location>
</feature>
<comment type="caution">
    <text evidence="9">The sequence shown here is derived from an EMBL/GenBank/DDBJ whole genome shotgun (WGS) entry which is preliminary data.</text>
</comment>
<comment type="function">
    <text evidence="7">Functions as a peptidoglycan terminase that cleaves nascent peptidoglycan strands endolytically to terminate their elongation.</text>
</comment>
<keyword evidence="1 7" id="KW-1003">Cell membrane</keyword>
<feature type="region of interest" description="Disordered" evidence="8">
    <location>
        <begin position="621"/>
        <end position="642"/>
    </location>
</feature>
<feature type="compositionally biased region" description="Low complexity" evidence="8">
    <location>
        <begin position="208"/>
        <end position="226"/>
    </location>
</feature>
<name>A0ABX1AGI3_9ACTN</name>
<feature type="transmembrane region" description="Helical" evidence="7">
    <location>
        <begin position="290"/>
        <end position="311"/>
    </location>
</feature>
<evidence type="ECO:0000313" key="10">
    <source>
        <dbReference type="Proteomes" id="UP000746503"/>
    </source>
</evidence>
<comment type="catalytic activity">
    <reaction evidence="7">
        <text>a peptidoglycan chain = a peptidoglycan chain with N-acetyl-1,6-anhydromuramyl-[peptide] at the reducing end + a peptidoglycan chain with N-acetylglucosamine at the non-reducing end.</text>
        <dbReference type="EC" id="4.2.2.29"/>
    </reaction>
</comment>
<organism evidence="9 10">
    <name type="scientific">Streptomyces spiramenti</name>
    <dbReference type="NCBI Taxonomy" id="2720606"/>
    <lineage>
        <taxon>Bacteria</taxon>
        <taxon>Bacillati</taxon>
        <taxon>Actinomycetota</taxon>
        <taxon>Actinomycetes</taxon>
        <taxon>Kitasatosporales</taxon>
        <taxon>Streptomycetaceae</taxon>
        <taxon>Streptomyces</taxon>
    </lineage>
</organism>
<dbReference type="EC" id="4.2.2.29" evidence="7"/>
<feature type="compositionally biased region" description="Low complexity" evidence="8">
    <location>
        <begin position="182"/>
        <end position="195"/>
    </location>
</feature>
<comment type="similarity">
    <text evidence="7">Belongs to the transglycosylase MltG family.</text>
</comment>
<dbReference type="PANTHER" id="PTHR30518:SF2">
    <property type="entry name" value="ENDOLYTIC MUREIN TRANSGLYCOSYLASE"/>
    <property type="match status" value="1"/>
</dbReference>
<evidence type="ECO:0000256" key="3">
    <source>
        <dbReference type="ARBA" id="ARBA00022989"/>
    </source>
</evidence>
<reference evidence="9 10" key="1">
    <citation type="submission" date="2020-03" db="EMBL/GenBank/DDBJ databases">
        <title>Draft genome of Streptomyces sp. ventii, isolated from the Axial Seamount in the Pacific Ocean, and resequencing of the two type strains Streptomyces lonarensis strain NCL 716 and Streptomyces bohaiensis strain 11A07.</title>
        <authorList>
            <person name="Loughran R.M."/>
            <person name="Pfannmuller K.M."/>
            <person name="Wasson B.J."/>
            <person name="Deadmond M.C."/>
            <person name="Paddock B.E."/>
            <person name="Koyack M.J."/>
            <person name="Gallegos D.A."/>
            <person name="Mitchell E.A."/>
            <person name="Ushijima B."/>
            <person name="Saw J.H."/>
            <person name="Mcphail K.L."/>
            <person name="Videau P."/>
        </authorList>
    </citation>
    <scope>NUCLEOTIDE SEQUENCE [LARGE SCALE GENOMIC DNA]</scope>
    <source>
        <strain evidence="10">5675061</strain>
    </source>
</reference>
<dbReference type="PANTHER" id="PTHR30518">
    <property type="entry name" value="ENDOLYTIC MUREIN TRANSGLYCOSYLASE"/>
    <property type="match status" value="1"/>
</dbReference>
<keyword evidence="3 7" id="KW-1133">Transmembrane helix</keyword>
<gene>
    <name evidence="7 9" type="primary">mltG</name>
    <name evidence="9" type="ORF">HCJ92_01470</name>
</gene>
<dbReference type="Pfam" id="PF02618">
    <property type="entry name" value="YceG"/>
    <property type="match status" value="1"/>
</dbReference>
<feature type="compositionally biased region" description="Low complexity" evidence="8">
    <location>
        <begin position="58"/>
        <end position="77"/>
    </location>
</feature>
<feature type="compositionally biased region" description="Gly residues" evidence="8">
    <location>
        <begin position="169"/>
        <end position="181"/>
    </location>
</feature>
<proteinExistence type="inferred from homology"/>
<keyword evidence="2 7" id="KW-0812">Transmembrane</keyword>
<protein>
    <recommendedName>
        <fullName evidence="7">Endolytic murein transglycosylase</fullName>
        <ecNumber evidence="7">4.2.2.29</ecNumber>
    </recommendedName>
    <alternativeName>
        <fullName evidence="7">Peptidoglycan lytic transglycosylase</fullName>
    </alternativeName>
    <alternativeName>
        <fullName evidence="7">Peptidoglycan polymerization terminase</fullName>
    </alternativeName>
</protein>
<dbReference type="EMBL" id="JAAVJB010000005">
    <property type="protein sequence ID" value="NJP64984.1"/>
    <property type="molecule type" value="Genomic_DNA"/>
</dbReference>
<dbReference type="NCBIfam" id="TIGR00247">
    <property type="entry name" value="endolytic transglycosylase MltG"/>
    <property type="match status" value="1"/>
</dbReference>
<evidence type="ECO:0000256" key="5">
    <source>
        <dbReference type="ARBA" id="ARBA00023239"/>
    </source>
</evidence>
<evidence type="ECO:0000256" key="2">
    <source>
        <dbReference type="ARBA" id="ARBA00022692"/>
    </source>
</evidence>
<feature type="site" description="Important for catalytic activity" evidence="7">
    <location>
        <position position="515"/>
    </location>
</feature>
<dbReference type="HAMAP" id="MF_02065">
    <property type="entry name" value="MltG"/>
    <property type="match status" value="1"/>
</dbReference>
<evidence type="ECO:0000256" key="7">
    <source>
        <dbReference type="HAMAP-Rule" id="MF_02065"/>
    </source>
</evidence>
<evidence type="ECO:0000256" key="6">
    <source>
        <dbReference type="ARBA" id="ARBA00023316"/>
    </source>
</evidence>
<accession>A0ABX1AGI3</accession>
<feature type="region of interest" description="Disordered" evidence="8">
    <location>
        <begin position="1"/>
        <end position="289"/>
    </location>
</feature>
<dbReference type="InterPro" id="IPR003770">
    <property type="entry name" value="MLTG-like"/>
</dbReference>
<feature type="compositionally biased region" description="Low complexity" evidence="8">
    <location>
        <begin position="135"/>
        <end position="145"/>
    </location>
</feature>
<feature type="compositionally biased region" description="Basic and acidic residues" evidence="8">
    <location>
        <begin position="272"/>
        <end position="285"/>
    </location>
</feature>
<keyword evidence="4 7" id="KW-0472">Membrane</keyword>
<comment type="subcellular location">
    <subcellularLocation>
        <location evidence="7">Cell membrane</location>
        <topology evidence="7">Single-pass membrane protein</topology>
    </subcellularLocation>
</comment>
<evidence type="ECO:0000313" key="9">
    <source>
        <dbReference type="EMBL" id="NJP64984.1"/>
    </source>
</evidence>
<evidence type="ECO:0000256" key="1">
    <source>
        <dbReference type="ARBA" id="ARBA00022475"/>
    </source>
</evidence>
<dbReference type="Gene3D" id="3.30.1490.480">
    <property type="entry name" value="Endolytic murein transglycosylase"/>
    <property type="match status" value="1"/>
</dbReference>
<dbReference type="RefSeq" id="WP_167931513.1">
    <property type="nucleotide sequence ID" value="NZ_JAAVJB010000005.1"/>
</dbReference>
<feature type="compositionally biased region" description="Low complexity" evidence="8">
    <location>
        <begin position="243"/>
        <end position="252"/>
    </location>
</feature>
<keyword evidence="6 7" id="KW-0961">Cell wall biogenesis/degradation</keyword>